<name>A0ABU5INS7_9BURK</name>
<accession>A0ABU5INS7</accession>
<organism evidence="1 2">
    <name type="scientific">Azohydromonas lata</name>
    <dbReference type="NCBI Taxonomy" id="45677"/>
    <lineage>
        <taxon>Bacteria</taxon>
        <taxon>Pseudomonadati</taxon>
        <taxon>Pseudomonadota</taxon>
        <taxon>Betaproteobacteria</taxon>
        <taxon>Burkholderiales</taxon>
        <taxon>Sphaerotilaceae</taxon>
        <taxon>Azohydromonas</taxon>
    </lineage>
</organism>
<evidence type="ECO:0000313" key="1">
    <source>
        <dbReference type="EMBL" id="MDZ5460531.1"/>
    </source>
</evidence>
<evidence type="ECO:0000313" key="2">
    <source>
        <dbReference type="Proteomes" id="UP001293718"/>
    </source>
</evidence>
<protein>
    <submittedName>
        <fullName evidence="1">Uncharacterized protein</fullName>
    </submittedName>
</protein>
<dbReference type="Proteomes" id="UP001293718">
    <property type="component" value="Unassembled WGS sequence"/>
</dbReference>
<proteinExistence type="predicted"/>
<keyword evidence="2" id="KW-1185">Reference proteome</keyword>
<reference evidence="1 2" key="1">
    <citation type="submission" date="2023-11" db="EMBL/GenBank/DDBJ databases">
        <title>Draft genome of Azohydromonas lata strain H1 (DSM1123), a polyhydroxyalkanoate producer.</title>
        <authorList>
            <person name="Traversa D."/>
            <person name="D'Addabbo P."/>
            <person name="Pazzani C."/>
            <person name="Manzari C."/>
            <person name="Chiara M."/>
            <person name="Scrascia M."/>
        </authorList>
    </citation>
    <scope>NUCLEOTIDE SEQUENCE [LARGE SCALE GENOMIC DNA]</scope>
    <source>
        <strain evidence="1 2">H1</strain>
    </source>
</reference>
<sequence length="77" mass="8295">MSARSAVEQYQPHALVDGASARGVLGGIRRQLQRLARSRHRTDVAETFAMEHRGDAAHARAVAQGPTCTAWEGAKCP</sequence>
<dbReference type="EMBL" id="JAXOJX010000072">
    <property type="protein sequence ID" value="MDZ5460531.1"/>
    <property type="molecule type" value="Genomic_DNA"/>
</dbReference>
<gene>
    <name evidence="1" type="ORF">SM757_28515</name>
</gene>
<comment type="caution">
    <text evidence="1">The sequence shown here is derived from an EMBL/GenBank/DDBJ whole genome shotgun (WGS) entry which is preliminary data.</text>
</comment>
<dbReference type="RefSeq" id="WP_322467953.1">
    <property type="nucleotide sequence ID" value="NZ_JAXOJX010000072.1"/>
</dbReference>